<dbReference type="OrthoDB" id="1524955at2"/>
<dbReference type="Pfam" id="PF10627">
    <property type="entry name" value="CsgE"/>
    <property type="match status" value="1"/>
</dbReference>
<reference evidence="4 5" key="1">
    <citation type="submission" date="2018-07" db="EMBL/GenBank/DDBJ databases">
        <title>Leeuwenhoekiella genomics.</title>
        <authorList>
            <person name="Tahon G."/>
            <person name="Willems A."/>
        </authorList>
    </citation>
    <scope>NUCLEOTIDE SEQUENCE [LARGE SCALE GENOMIC DNA]</scope>
    <source>
        <strain evidence="4 5">LMG 22550</strain>
    </source>
</reference>
<dbReference type="InterPro" id="IPR018900">
    <property type="entry name" value="Curli_CsgE"/>
</dbReference>
<accession>A0A4Q0P8A6</accession>
<sequence>MFLSTPKYLIIFSITLIPLLGFSQFINKEIKAEVLIEKNSEFYNFIGTAENLTNTDFNLKYDLLLFTTESDGQITKENKSDRIFIEAHQKLILPSITVNYSVSNKTIIVLIIYDLDDKPLGQDRIVLENGGQTDLSALKKDTQMAVSNEDQAAPSDGFVMDGFVLENTITKAGKDFYRYFYSEYFNKQIRSSKDILIEEVPGRGINTRISVFVADQLVWQFFAQPRKAFLIRNASIALNRSIAYLQELDQRKNEFIRY</sequence>
<evidence type="ECO:0000313" key="5">
    <source>
        <dbReference type="Proteomes" id="UP000289238"/>
    </source>
</evidence>
<dbReference type="AlphaFoldDB" id="A0A4Q0P8A6"/>
<evidence type="ECO:0000256" key="2">
    <source>
        <dbReference type="ARBA" id="ARBA00014024"/>
    </source>
</evidence>
<protein>
    <recommendedName>
        <fullName evidence="2">Curli production assembly/transport component CsgE</fullName>
    </recommendedName>
</protein>
<keyword evidence="3" id="KW-0732">Signal</keyword>
<proteinExistence type="predicted"/>
<gene>
    <name evidence="4" type="ORF">DSM00_1677</name>
</gene>
<evidence type="ECO:0000256" key="1">
    <source>
        <dbReference type="ARBA" id="ARBA00003989"/>
    </source>
</evidence>
<comment type="function">
    <text evidence="1">May be involved in the biogenesis of curli organelles.</text>
</comment>
<comment type="caution">
    <text evidence="4">The sequence shown here is derived from an EMBL/GenBank/DDBJ whole genome shotgun (WGS) entry which is preliminary data.</text>
</comment>
<dbReference type="EMBL" id="QOVM01000003">
    <property type="protein sequence ID" value="RXG22578.1"/>
    <property type="molecule type" value="Genomic_DNA"/>
</dbReference>
<organism evidence="4 5">
    <name type="scientific">Leeuwenhoekiella aequorea</name>
    <dbReference type="NCBI Taxonomy" id="283736"/>
    <lineage>
        <taxon>Bacteria</taxon>
        <taxon>Pseudomonadati</taxon>
        <taxon>Bacteroidota</taxon>
        <taxon>Flavobacteriia</taxon>
        <taxon>Flavobacteriales</taxon>
        <taxon>Flavobacteriaceae</taxon>
        <taxon>Leeuwenhoekiella</taxon>
    </lineage>
</organism>
<keyword evidence="5" id="KW-1185">Reference proteome</keyword>
<dbReference type="Proteomes" id="UP000289238">
    <property type="component" value="Unassembled WGS sequence"/>
</dbReference>
<evidence type="ECO:0000256" key="3">
    <source>
        <dbReference type="ARBA" id="ARBA00022729"/>
    </source>
</evidence>
<dbReference type="RefSeq" id="WP_128757567.1">
    <property type="nucleotide sequence ID" value="NZ_QOVM01000003.1"/>
</dbReference>
<name>A0A4Q0P8A6_9FLAO</name>
<evidence type="ECO:0000313" key="4">
    <source>
        <dbReference type="EMBL" id="RXG22578.1"/>
    </source>
</evidence>